<dbReference type="RefSeq" id="WP_191157945.1">
    <property type="nucleotide sequence ID" value="NZ_JACWUN010000029.1"/>
</dbReference>
<evidence type="ECO:0000256" key="3">
    <source>
        <dbReference type="ARBA" id="ARBA00023204"/>
    </source>
</evidence>
<dbReference type="Proteomes" id="UP000632828">
    <property type="component" value="Unassembled WGS sequence"/>
</dbReference>
<dbReference type="InterPro" id="IPR042525">
    <property type="entry name" value="Rad52_Rad59_Rad22_sf"/>
</dbReference>
<gene>
    <name evidence="4" type="ORF">ICT70_14630</name>
</gene>
<dbReference type="Gene3D" id="3.30.390.80">
    <property type="entry name" value="DNA repair protein Rad52/59/22"/>
    <property type="match status" value="1"/>
</dbReference>
<keyword evidence="2" id="KW-0227">DNA damage</keyword>
<dbReference type="Pfam" id="PF04098">
    <property type="entry name" value="Rad52_Rad22"/>
    <property type="match status" value="1"/>
</dbReference>
<dbReference type="AlphaFoldDB" id="A0A8J6UQA4"/>
<evidence type="ECO:0000313" key="4">
    <source>
        <dbReference type="EMBL" id="MBD1401894.1"/>
    </source>
</evidence>
<dbReference type="InterPro" id="IPR041247">
    <property type="entry name" value="Rad52_fam"/>
</dbReference>
<comment type="similarity">
    <text evidence="1">Belongs to the RAD52 family.</text>
</comment>
<sequence length="109" mass="11828">MNEDTRTILNAPFRANQIKQRPGSFGGTLSYVEGSAVVERLNQAFHHSWNFEILTVDINADAGEVIAHVRISANGIVKEGYGSSQITRHRDSGEIVDLGSNIKASCTNG</sequence>
<proteinExistence type="inferred from homology"/>
<reference evidence="4" key="1">
    <citation type="submission" date="2020-09" db="EMBL/GenBank/DDBJ databases">
        <title>Pelobacter alkaliphilus sp. nov., a novel anaerobic arsenate-reducing bacterium from terrestrial mud volcano.</title>
        <authorList>
            <person name="Khomyakova M.A."/>
            <person name="Merkel A.Y."/>
            <person name="Slobodkin A.I."/>
        </authorList>
    </citation>
    <scope>NUCLEOTIDE SEQUENCE</scope>
    <source>
        <strain evidence="4">M08fum</strain>
    </source>
</reference>
<protein>
    <submittedName>
        <fullName evidence="4">Uncharacterized protein</fullName>
    </submittedName>
</protein>
<dbReference type="GO" id="GO:0006302">
    <property type="term" value="P:double-strand break repair"/>
    <property type="evidence" value="ECO:0007669"/>
    <property type="project" value="UniProtKB-ARBA"/>
</dbReference>
<evidence type="ECO:0000313" key="5">
    <source>
        <dbReference type="Proteomes" id="UP000632828"/>
    </source>
</evidence>
<comment type="caution">
    <text evidence="4">The sequence shown here is derived from an EMBL/GenBank/DDBJ whole genome shotgun (WGS) entry which is preliminary data.</text>
</comment>
<accession>A0A8J6UQA4</accession>
<dbReference type="EMBL" id="JACWUN010000029">
    <property type="protein sequence ID" value="MBD1401894.1"/>
    <property type="molecule type" value="Genomic_DNA"/>
</dbReference>
<name>A0A8J6UQA4_9BACT</name>
<evidence type="ECO:0000256" key="2">
    <source>
        <dbReference type="ARBA" id="ARBA00022763"/>
    </source>
</evidence>
<organism evidence="4 5">
    <name type="scientific">Pelovirga terrestris</name>
    <dbReference type="NCBI Taxonomy" id="2771352"/>
    <lineage>
        <taxon>Bacteria</taxon>
        <taxon>Pseudomonadati</taxon>
        <taxon>Thermodesulfobacteriota</taxon>
        <taxon>Desulfuromonadia</taxon>
        <taxon>Geobacterales</taxon>
        <taxon>Geobacteraceae</taxon>
        <taxon>Pelovirga</taxon>
    </lineage>
</organism>
<dbReference type="GO" id="GO:0006310">
    <property type="term" value="P:DNA recombination"/>
    <property type="evidence" value="ECO:0007669"/>
    <property type="project" value="UniProtKB-ARBA"/>
</dbReference>
<keyword evidence="3" id="KW-0234">DNA repair</keyword>
<evidence type="ECO:0000256" key="1">
    <source>
        <dbReference type="ARBA" id="ARBA00006638"/>
    </source>
</evidence>
<keyword evidence="5" id="KW-1185">Reference proteome</keyword>